<accession>W2SET0</accession>
<feature type="compositionally biased region" description="Basic and acidic residues" evidence="7">
    <location>
        <begin position="109"/>
        <end position="118"/>
    </location>
</feature>
<protein>
    <recommendedName>
        <fullName evidence="3">Origin recognition complex subunit 4</fullName>
    </recommendedName>
</protein>
<dbReference type="GO" id="GO:0005664">
    <property type="term" value="C:nuclear origin of replication recognition complex"/>
    <property type="evidence" value="ECO:0007669"/>
    <property type="project" value="TreeGrafter"/>
</dbReference>
<evidence type="ECO:0000256" key="1">
    <source>
        <dbReference type="ARBA" id="ARBA00004123"/>
    </source>
</evidence>
<evidence type="ECO:0000256" key="7">
    <source>
        <dbReference type="SAM" id="MobiDB-lite"/>
    </source>
</evidence>
<dbReference type="InParanoid" id="W2SET0"/>
<dbReference type="RefSeq" id="XP_008711914.1">
    <property type="nucleotide sequence ID" value="XM_008713692.1"/>
</dbReference>
<evidence type="ECO:0000256" key="5">
    <source>
        <dbReference type="ARBA" id="ARBA00023125"/>
    </source>
</evidence>
<dbReference type="HOGENOM" id="CLU_007115_1_1_1"/>
<sequence length="779" mass="85089">MPSSRRVSSRLKAVAEPKDDVDSAYGSKEDSLVEDELQVAQPVPTSARSSTRRKTASLKSKESLEIPETPGNATTRASTSSKRRSKRVDQPPASEDEGVAPSAPRTGPKRKDTQHVGAEDEGTLGRSSTKRRHSTKQAEIVTEPEIEESEDELQAEVGSTPARDRSARSLHRPRRCSPVSQSTREPSPAPSRSRRAVGSAANSPRPKGILTPSKGQRAGPRKSVLFDQDEIQVQEQLGFKDIDTSVKKTQKSARATDVSNLAVPNDDETALTGMVNNDPLLDFDEPADILSSLEPVASLPIGDSTVDSPAVASIKAQVLGRLTSATSCSPAPHLATQQSALTNLLTSTVVSGESNSLLLLGPRGAGKTLLLEHILEQLNGEHSPLFHTVRLNGFFQTDDRLALREIWRQLGRTTQDENGEEANAAPISYADTLASLLSLLSHPDEMDLDTESHEDPEVDPEAPTRTAKSVIIILDEFDLFTLHPRQTLLYNLFDIAQSRKAPIAVIGCSTRMDVVESLEKRVKSRFSHRWLHIPPVRTLAEMKTVVEKALIVDSRSAAVDFVERLEEHNLEETKRWNKFIQDSFMKSEAVSQLISQTFYTTKSVPEVLSALYAPVATLALPTTNTSKISAETTARPPIGPLQQTLLSLAVSLPTLHLSLLAALSSPSYPSPLPSFHTTYAHYIHLVSRTRIANSSSRARTTGAAASLRQWGYDMCQGAWEELLAWSFLVHQGRSGEGGAVDEWEGVRAELEPEEILWSLKQRDAGESKILATWITGEVV</sequence>
<dbReference type="Pfam" id="PF14629">
    <property type="entry name" value="ORC4_C"/>
    <property type="match status" value="1"/>
</dbReference>
<evidence type="ECO:0000256" key="3">
    <source>
        <dbReference type="ARBA" id="ARBA00019083"/>
    </source>
</evidence>
<dbReference type="GO" id="GO:0003688">
    <property type="term" value="F:DNA replication origin binding"/>
    <property type="evidence" value="ECO:0007669"/>
    <property type="project" value="TreeGrafter"/>
</dbReference>
<evidence type="ECO:0000256" key="2">
    <source>
        <dbReference type="ARBA" id="ARBA00005334"/>
    </source>
</evidence>
<dbReference type="PANTHER" id="PTHR12087:SF0">
    <property type="entry name" value="ORIGIN RECOGNITION COMPLEX SUBUNIT 4"/>
    <property type="match status" value="1"/>
</dbReference>
<gene>
    <name evidence="9" type="ORF">HMPREF1541_01393</name>
</gene>
<dbReference type="SUPFAM" id="SSF52540">
    <property type="entry name" value="P-loop containing nucleoside triphosphate hydrolases"/>
    <property type="match status" value="1"/>
</dbReference>
<feature type="compositionally biased region" description="Basic and acidic residues" evidence="7">
    <location>
        <begin position="13"/>
        <end position="31"/>
    </location>
</feature>
<organism evidence="9 10">
    <name type="scientific">Cyphellophora europaea (strain CBS 101466)</name>
    <name type="common">Phialophora europaea</name>
    <dbReference type="NCBI Taxonomy" id="1220924"/>
    <lineage>
        <taxon>Eukaryota</taxon>
        <taxon>Fungi</taxon>
        <taxon>Dikarya</taxon>
        <taxon>Ascomycota</taxon>
        <taxon>Pezizomycotina</taxon>
        <taxon>Eurotiomycetes</taxon>
        <taxon>Chaetothyriomycetidae</taxon>
        <taxon>Chaetothyriales</taxon>
        <taxon>Cyphellophoraceae</taxon>
        <taxon>Cyphellophora</taxon>
    </lineage>
</organism>
<dbReference type="Proteomes" id="UP000030752">
    <property type="component" value="Unassembled WGS sequence"/>
</dbReference>
<proteinExistence type="inferred from homology"/>
<dbReference type="VEuPathDB" id="FungiDB:HMPREF1541_01393"/>
<dbReference type="Pfam" id="PF13191">
    <property type="entry name" value="AAA_16"/>
    <property type="match status" value="1"/>
</dbReference>
<dbReference type="GeneID" id="19968732"/>
<feature type="region of interest" description="Disordered" evidence="7">
    <location>
        <begin position="1"/>
        <end position="221"/>
    </location>
</feature>
<keyword evidence="5" id="KW-0238">DNA-binding</keyword>
<dbReference type="InterPro" id="IPR027417">
    <property type="entry name" value="P-loop_NTPase"/>
</dbReference>
<name>W2SET0_CYPE1</name>
<dbReference type="STRING" id="1220924.W2SET0"/>
<dbReference type="PANTHER" id="PTHR12087">
    <property type="entry name" value="ORIGIN RECOGNITION COMPLEX SUBUNIT 4"/>
    <property type="match status" value="1"/>
</dbReference>
<evidence type="ECO:0000313" key="10">
    <source>
        <dbReference type="Proteomes" id="UP000030752"/>
    </source>
</evidence>
<dbReference type="OrthoDB" id="343623at2759"/>
<evidence type="ECO:0000313" key="9">
    <source>
        <dbReference type="EMBL" id="ETN47202.1"/>
    </source>
</evidence>
<dbReference type="eggNOG" id="KOG2228">
    <property type="taxonomic scope" value="Eukaryota"/>
</dbReference>
<dbReference type="FunFam" id="3.40.50.300:FF:001499">
    <property type="entry name" value="Origin recognition complex subunit 4, putative"/>
    <property type="match status" value="1"/>
</dbReference>
<reference evidence="9 10" key="1">
    <citation type="submission" date="2013-03" db="EMBL/GenBank/DDBJ databases">
        <title>The Genome Sequence of Phialophora europaea CBS 101466.</title>
        <authorList>
            <consortium name="The Broad Institute Genomics Platform"/>
            <person name="Cuomo C."/>
            <person name="de Hoog S."/>
            <person name="Gorbushina A."/>
            <person name="Walker B."/>
            <person name="Young S.K."/>
            <person name="Zeng Q."/>
            <person name="Gargeya S."/>
            <person name="Fitzgerald M."/>
            <person name="Haas B."/>
            <person name="Abouelleil A."/>
            <person name="Allen A.W."/>
            <person name="Alvarado L."/>
            <person name="Arachchi H.M."/>
            <person name="Berlin A.M."/>
            <person name="Chapman S.B."/>
            <person name="Gainer-Dewar J."/>
            <person name="Goldberg J."/>
            <person name="Griggs A."/>
            <person name="Gujja S."/>
            <person name="Hansen M."/>
            <person name="Howarth C."/>
            <person name="Imamovic A."/>
            <person name="Ireland A."/>
            <person name="Larimer J."/>
            <person name="McCowan C."/>
            <person name="Murphy C."/>
            <person name="Pearson M."/>
            <person name="Poon T.W."/>
            <person name="Priest M."/>
            <person name="Roberts A."/>
            <person name="Saif S."/>
            <person name="Shea T."/>
            <person name="Sisk P."/>
            <person name="Sykes S."/>
            <person name="Wortman J."/>
            <person name="Nusbaum C."/>
            <person name="Birren B."/>
        </authorList>
    </citation>
    <scope>NUCLEOTIDE SEQUENCE [LARGE SCALE GENOMIC DNA]</scope>
    <source>
        <strain evidence="9 10">CBS 101466</strain>
    </source>
</reference>
<dbReference type="GO" id="GO:0006270">
    <property type="term" value="P:DNA replication initiation"/>
    <property type="evidence" value="ECO:0007669"/>
    <property type="project" value="TreeGrafter"/>
</dbReference>
<dbReference type="InterPro" id="IPR041664">
    <property type="entry name" value="AAA_16"/>
</dbReference>
<dbReference type="InterPro" id="IPR016527">
    <property type="entry name" value="ORC4"/>
</dbReference>
<dbReference type="AlphaFoldDB" id="W2SET0"/>
<dbReference type="InterPro" id="IPR032705">
    <property type="entry name" value="ORC4_C"/>
</dbReference>
<evidence type="ECO:0000259" key="8">
    <source>
        <dbReference type="SMART" id="SM00382"/>
    </source>
</evidence>
<evidence type="ECO:0000256" key="6">
    <source>
        <dbReference type="ARBA" id="ARBA00023242"/>
    </source>
</evidence>
<dbReference type="Gene3D" id="3.40.50.300">
    <property type="entry name" value="P-loop containing nucleotide triphosphate hydrolases"/>
    <property type="match status" value="1"/>
</dbReference>
<feature type="domain" description="AAA+ ATPase" evidence="8">
    <location>
        <begin position="353"/>
        <end position="536"/>
    </location>
</feature>
<dbReference type="FunCoup" id="W2SET0">
    <property type="interactions" value="680"/>
</dbReference>
<evidence type="ECO:0000256" key="4">
    <source>
        <dbReference type="ARBA" id="ARBA00022705"/>
    </source>
</evidence>
<keyword evidence="10" id="KW-1185">Reference proteome</keyword>
<dbReference type="InterPro" id="IPR003593">
    <property type="entry name" value="AAA+_ATPase"/>
</dbReference>
<comment type="similarity">
    <text evidence="2">Belongs to the ORC4 family.</text>
</comment>
<feature type="compositionally biased region" description="Acidic residues" evidence="7">
    <location>
        <begin position="142"/>
        <end position="154"/>
    </location>
</feature>
<keyword evidence="4" id="KW-0235">DNA replication</keyword>
<dbReference type="EMBL" id="KB822711">
    <property type="protein sequence ID" value="ETN47202.1"/>
    <property type="molecule type" value="Genomic_DNA"/>
</dbReference>
<dbReference type="SMART" id="SM00382">
    <property type="entry name" value="AAA"/>
    <property type="match status" value="1"/>
</dbReference>
<keyword evidence="6" id="KW-0539">Nucleus</keyword>
<comment type="subcellular location">
    <subcellularLocation>
        <location evidence="1">Nucleus</location>
    </subcellularLocation>
</comment>